<evidence type="ECO:0000256" key="6">
    <source>
        <dbReference type="ARBA" id="ARBA00034754"/>
    </source>
</evidence>
<dbReference type="InterPro" id="IPR005790">
    <property type="entry name" value="DNA_polIII_delta"/>
</dbReference>
<keyword evidence="5" id="KW-0239">DNA-directed DNA polymerase</keyword>
<dbReference type="GO" id="GO:0003677">
    <property type="term" value="F:DNA binding"/>
    <property type="evidence" value="ECO:0007669"/>
    <property type="project" value="InterPro"/>
</dbReference>
<evidence type="ECO:0000313" key="8">
    <source>
        <dbReference type="EMBL" id="RPE64841.1"/>
    </source>
</evidence>
<comment type="catalytic activity">
    <reaction evidence="7">
        <text>DNA(n) + a 2'-deoxyribonucleoside 5'-triphosphate = DNA(n+1) + diphosphate</text>
        <dbReference type="Rhea" id="RHEA:22508"/>
        <dbReference type="Rhea" id="RHEA-COMP:17339"/>
        <dbReference type="Rhea" id="RHEA-COMP:17340"/>
        <dbReference type="ChEBI" id="CHEBI:33019"/>
        <dbReference type="ChEBI" id="CHEBI:61560"/>
        <dbReference type="ChEBI" id="CHEBI:173112"/>
        <dbReference type="EC" id="2.7.7.7"/>
    </reaction>
</comment>
<comment type="similarity">
    <text evidence="6">Belongs to the DNA polymerase HolA subunit family.</text>
</comment>
<evidence type="ECO:0000256" key="5">
    <source>
        <dbReference type="ARBA" id="ARBA00022932"/>
    </source>
</evidence>
<protein>
    <recommendedName>
        <fullName evidence="1">DNA-directed DNA polymerase</fullName>
        <ecNumber evidence="1">2.7.7.7</ecNumber>
    </recommendedName>
</protein>
<evidence type="ECO:0000256" key="2">
    <source>
        <dbReference type="ARBA" id="ARBA00022679"/>
    </source>
</evidence>
<dbReference type="PANTHER" id="PTHR34388:SF1">
    <property type="entry name" value="DNA POLYMERASE III SUBUNIT DELTA"/>
    <property type="match status" value="1"/>
</dbReference>
<evidence type="ECO:0000256" key="4">
    <source>
        <dbReference type="ARBA" id="ARBA00022705"/>
    </source>
</evidence>
<keyword evidence="4" id="KW-0235">DNA replication</keyword>
<dbReference type="GO" id="GO:0009360">
    <property type="term" value="C:DNA polymerase III complex"/>
    <property type="evidence" value="ECO:0007669"/>
    <property type="project" value="TreeGrafter"/>
</dbReference>
<keyword evidence="9" id="KW-1185">Reference proteome</keyword>
<gene>
    <name evidence="8" type="ORF">EDD53_2605</name>
</gene>
<dbReference type="Proteomes" id="UP000269689">
    <property type="component" value="Unassembled WGS sequence"/>
</dbReference>
<name>A0A3N4UCD7_9RHOB</name>
<dbReference type="EMBL" id="RKQK01000004">
    <property type="protein sequence ID" value="RPE64841.1"/>
    <property type="molecule type" value="Genomic_DNA"/>
</dbReference>
<reference evidence="8 9" key="1">
    <citation type="submission" date="2018-11" db="EMBL/GenBank/DDBJ databases">
        <title>Genomic Encyclopedia of Type Strains, Phase IV (KMG-IV): sequencing the most valuable type-strain genomes for metagenomic binning, comparative biology and taxonomic classification.</title>
        <authorList>
            <person name="Goeker M."/>
        </authorList>
    </citation>
    <scope>NUCLEOTIDE SEQUENCE [LARGE SCALE GENOMIC DNA]</scope>
    <source>
        <strain evidence="8 9">DSM 104731</strain>
    </source>
</reference>
<dbReference type="GO" id="GO:0003887">
    <property type="term" value="F:DNA-directed DNA polymerase activity"/>
    <property type="evidence" value="ECO:0007669"/>
    <property type="project" value="UniProtKB-KW"/>
</dbReference>
<keyword evidence="3" id="KW-0548">Nucleotidyltransferase</keyword>
<evidence type="ECO:0000313" key="9">
    <source>
        <dbReference type="Proteomes" id="UP000269689"/>
    </source>
</evidence>
<dbReference type="NCBIfam" id="TIGR01128">
    <property type="entry name" value="holA"/>
    <property type="match status" value="1"/>
</dbReference>
<dbReference type="EC" id="2.7.7.7" evidence="1"/>
<evidence type="ECO:0000256" key="3">
    <source>
        <dbReference type="ARBA" id="ARBA00022695"/>
    </source>
</evidence>
<comment type="caution">
    <text evidence="8">The sequence shown here is derived from an EMBL/GenBank/DDBJ whole genome shotgun (WGS) entry which is preliminary data.</text>
</comment>
<accession>A0A3N4UCD7</accession>
<dbReference type="PANTHER" id="PTHR34388">
    <property type="entry name" value="DNA POLYMERASE III SUBUNIT DELTA"/>
    <property type="match status" value="1"/>
</dbReference>
<dbReference type="GO" id="GO:0006261">
    <property type="term" value="P:DNA-templated DNA replication"/>
    <property type="evidence" value="ECO:0007669"/>
    <property type="project" value="TreeGrafter"/>
</dbReference>
<organism evidence="8 9">
    <name type="scientific">Pacificibacter maritimus</name>
    <dbReference type="NCBI Taxonomy" id="762213"/>
    <lineage>
        <taxon>Bacteria</taxon>
        <taxon>Pseudomonadati</taxon>
        <taxon>Pseudomonadota</taxon>
        <taxon>Alphaproteobacteria</taxon>
        <taxon>Rhodobacterales</taxon>
        <taxon>Roseobacteraceae</taxon>
        <taxon>Pacificibacter</taxon>
    </lineage>
</organism>
<dbReference type="OrthoDB" id="9804983at2"/>
<dbReference type="InterPro" id="IPR008921">
    <property type="entry name" value="DNA_pol3_clamp-load_cplx_C"/>
</dbReference>
<keyword evidence="2" id="KW-0808">Transferase</keyword>
<proteinExistence type="inferred from homology"/>
<evidence type="ECO:0000256" key="7">
    <source>
        <dbReference type="ARBA" id="ARBA00049244"/>
    </source>
</evidence>
<dbReference type="SUPFAM" id="SSF48019">
    <property type="entry name" value="post-AAA+ oligomerization domain-like"/>
    <property type="match status" value="1"/>
</dbReference>
<dbReference type="AlphaFoldDB" id="A0A3N4UCD7"/>
<sequence>MKLSAREAAGYFAKPDPSKAGVLLFGPDAMRISLRRQELIESLIGPQGEEEMRLTRMSASELRKDKALLADAIKAQGFFPGPRVAFVDDVTEQLATVIIDSMANWQVGDAQVVVTAGNLKATSKLRKFFETHPNGYAAAIYTDPPSRAEIEATLKKSGLGDITPDAMTDIEALSRNLDPGDFRQTMDKLALYKIGDTTPVSSEDIFNCAPATTEAEVDDVLNIVAEGRTVELGPIMQKIEGQGIDPVTLSIFTMRHFRALHAAAADPGGAASGIARARPPIFGPRRDKMTRQAQGWGLHKLEVALGVLTDTDLTLRSASKAPTMAVMERALIRLSMLAKR</sequence>
<dbReference type="RefSeq" id="WP_123793809.1">
    <property type="nucleotide sequence ID" value="NZ_RKQK01000004.1"/>
</dbReference>
<dbReference type="Gene3D" id="1.20.272.10">
    <property type="match status" value="1"/>
</dbReference>
<evidence type="ECO:0000256" key="1">
    <source>
        <dbReference type="ARBA" id="ARBA00012417"/>
    </source>
</evidence>